<evidence type="ECO:0000256" key="6">
    <source>
        <dbReference type="ARBA" id="ARBA00022833"/>
    </source>
</evidence>
<dbReference type="PANTHER" id="PTHR30616">
    <property type="entry name" value="UNCHARACTERIZED PROTEIN YFIH"/>
    <property type="match status" value="1"/>
</dbReference>
<dbReference type="NCBIfam" id="TIGR00726">
    <property type="entry name" value="peptidoglycan editing factor PgeF"/>
    <property type="match status" value="1"/>
</dbReference>
<keyword evidence="3" id="KW-0808">Transferase</keyword>
<dbReference type="InterPro" id="IPR003730">
    <property type="entry name" value="Cu_polyphenol_OxRdtase"/>
</dbReference>
<keyword evidence="12" id="KW-1185">Reference proteome</keyword>
<proteinExistence type="inferred from homology"/>
<evidence type="ECO:0000313" key="11">
    <source>
        <dbReference type="EMBL" id="EAR61464.1"/>
    </source>
</evidence>
<dbReference type="InterPro" id="IPR011324">
    <property type="entry name" value="Cytotoxic_necrot_fac-like_cat"/>
</dbReference>
<accession>A0A7U8C760</accession>
<dbReference type="CDD" id="cd16833">
    <property type="entry name" value="YfiH"/>
    <property type="match status" value="1"/>
</dbReference>
<dbReference type="Gene3D" id="3.60.140.10">
    <property type="entry name" value="CNF1/YfiH-like putative cysteine hydrolases"/>
    <property type="match status" value="1"/>
</dbReference>
<dbReference type="AlphaFoldDB" id="A0A7U8C760"/>
<keyword evidence="4" id="KW-0479">Metal-binding</keyword>
<name>A0A7U8C760_NEPCE</name>
<evidence type="ECO:0000256" key="10">
    <source>
        <dbReference type="RuleBase" id="RU361274"/>
    </source>
</evidence>
<comment type="caution">
    <text evidence="11">The sequence shown here is derived from an EMBL/GenBank/DDBJ whole genome shotgun (WGS) entry which is preliminary data.</text>
</comment>
<dbReference type="InterPro" id="IPR038371">
    <property type="entry name" value="Cu_polyphenol_OxRdtase_sf"/>
</dbReference>
<comment type="catalytic activity">
    <reaction evidence="1">
        <text>inosine + phosphate = alpha-D-ribose 1-phosphate + hypoxanthine</text>
        <dbReference type="Rhea" id="RHEA:27646"/>
        <dbReference type="ChEBI" id="CHEBI:17368"/>
        <dbReference type="ChEBI" id="CHEBI:17596"/>
        <dbReference type="ChEBI" id="CHEBI:43474"/>
        <dbReference type="ChEBI" id="CHEBI:57720"/>
        <dbReference type="EC" id="2.4.2.1"/>
    </reaction>
    <physiologicalReaction direction="left-to-right" evidence="1">
        <dbReference type="Rhea" id="RHEA:27647"/>
    </physiologicalReaction>
</comment>
<comment type="similarity">
    <text evidence="2 10">Belongs to the purine nucleoside phosphorylase YfiH/LACC1 family.</text>
</comment>
<evidence type="ECO:0000256" key="2">
    <source>
        <dbReference type="ARBA" id="ARBA00007353"/>
    </source>
</evidence>
<evidence type="ECO:0000256" key="5">
    <source>
        <dbReference type="ARBA" id="ARBA00022801"/>
    </source>
</evidence>
<gene>
    <name evidence="11" type="ORF">MED92_18198</name>
</gene>
<dbReference type="Pfam" id="PF02578">
    <property type="entry name" value="Cu-oxidase_4"/>
    <property type="match status" value="1"/>
</dbReference>
<dbReference type="RefSeq" id="WP_007021244.1">
    <property type="nucleotide sequence ID" value="NZ_CH724125.1"/>
</dbReference>
<dbReference type="GO" id="GO:0017061">
    <property type="term" value="F:S-methyl-5-thioadenosine phosphorylase activity"/>
    <property type="evidence" value="ECO:0007669"/>
    <property type="project" value="UniProtKB-EC"/>
</dbReference>
<comment type="catalytic activity">
    <reaction evidence="7">
        <text>adenosine + H2O + H(+) = inosine + NH4(+)</text>
        <dbReference type="Rhea" id="RHEA:24408"/>
        <dbReference type="ChEBI" id="CHEBI:15377"/>
        <dbReference type="ChEBI" id="CHEBI:15378"/>
        <dbReference type="ChEBI" id="CHEBI:16335"/>
        <dbReference type="ChEBI" id="CHEBI:17596"/>
        <dbReference type="ChEBI" id="CHEBI:28938"/>
        <dbReference type="EC" id="3.5.4.4"/>
    </reaction>
    <physiologicalReaction direction="left-to-right" evidence="7">
        <dbReference type="Rhea" id="RHEA:24409"/>
    </physiologicalReaction>
</comment>
<dbReference type="SUPFAM" id="SSF64438">
    <property type="entry name" value="CNF1/YfiH-like putative cysteine hydrolases"/>
    <property type="match status" value="1"/>
</dbReference>
<evidence type="ECO:0000256" key="9">
    <source>
        <dbReference type="ARBA" id="ARBA00049893"/>
    </source>
</evidence>
<comment type="catalytic activity">
    <reaction evidence="9">
        <text>S-methyl-5'-thioadenosine + phosphate = 5-(methylsulfanyl)-alpha-D-ribose 1-phosphate + adenine</text>
        <dbReference type="Rhea" id="RHEA:11852"/>
        <dbReference type="ChEBI" id="CHEBI:16708"/>
        <dbReference type="ChEBI" id="CHEBI:17509"/>
        <dbReference type="ChEBI" id="CHEBI:43474"/>
        <dbReference type="ChEBI" id="CHEBI:58533"/>
        <dbReference type="EC" id="2.4.2.28"/>
    </reaction>
    <physiologicalReaction direction="left-to-right" evidence="9">
        <dbReference type="Rhea" id="RHEA:11853"/>
    </physiologicalReaction>
</comment>
<dbReference type="Proteomes" id="UP000002171">
    <property type="component" value="Unassembled WGS sequence"/>
</dbReference>
<sequence>MKYISANWPAPKHIKAVTTTRVGGVSDGVFAGLNLGDHVGDDSEKVKCNRKLLIDDLGLQVEPQWLSQVHGTDVIEASKAGNVVEADACWTSESGLACVVMTADCLPVFFTDSLGENVAVAHAGWRGLVDGVLENTLRCFAKPEEVHVWMGPAIGPDAFEVGAEVKAQFEANQAEAASAFEPVFGKDGKYLANIYRLAELRLKKAGVKSISSCDLCTFGDSDTFYSYRRDGQTGRLASLIWIDANAKVANV</sequence>
<evidence type="ECO:0000256" key="3">
    <source>
        <dbReference type="ARBA" id="ARBA00022679"/>
    </source>
</evidence>
<evidence type="ECO:0000256" key="1">
    <source>
        <dbReference type="ARBA" id="ARBA00000553"/>
    </source>
</evidence>
<dbReference type="PANTHER" id="PTHR30616:SF2">
    <property type="entry name" value="PURINE NUCLEOSIDE PHOSPHORYLASE LACC1"/>
    <property type="match status" value="1"/>
</dbReference>
<protein>
    <recommendedName>
        <fullName evidence="10">Purine nucleoside phosphorylase</fullName>
    </recommendedName>
</protein>
<evidence type="ECO:0000256" key="8">
    <source>
        <dbReference type="ARBA" id="ARBA00048968"/>
    </source>
</evidence>
<reference evidence="11 12" key="1">
    <citation type="submission" date="2006-02" db="EMBL/GenBank/DDBJ databases">
        <authorList>
            <person name="Pinhassi J."/>
            <person name="Pedros-Alio C."/>
            <person name="Ferriera S."/>
            <person name="Johnson J."/>
            <person name="Kravitz S."/>
            <person name="Halpern A."/>
            <person name="Remington K."/>
            <person name="Beeson K."/>
            <person name="Tran B."/>
            <person name="Rogers Y.-H."/>
            <person name="Friedman R."/>
            <person name="Venter J.C."/>
        </authorList>
    </citation>
    <scope>NUCLEOTIDE SEQUENCE [LARGE SCALE GENOMIC DNA]</scope>
    <source>
        <strain evidence="11 12">MED92</strain>
    </source>
</reference>
<keyword evidence="5" id="KW-0378">Hydrolase</keyword>
<dbReference type="GO" id="GO:0005507">
    <property type="term" value="F:copper ion binding"/>
    <property type="evidence" value="ECO:0007669"/>
    <property type="project" value="TreeGrafter"/>
</dbReference>
<evidence type="ECO:0000256" key="4">
    <source>
        <dbReference type="ARBA" id="ARBA00022723"/>
    </source>
</evidence>
<evidence type="ECO:0000256" key="7">
    <source>
        <dbReference type="ARBA" id="ARBA00047989"/>
    </source>
</evidence>
<dbReference type="OrthoDB" id="4279at2"/>
<comment type="catalytic activity">
    <reaction evidence="8">
        <text>adenosine + phosphate = alpha-D-ribose 1-phosphate + adenine</text>
        <dbReference type="Rhea" id="RHEA:27642"/>
        <dbReference type="ChEBI" id="CHEBI:16335"/>
        <dbReference type="ChEBI" id="CHEBI:16708"/>
        <dbReference type="ChEBI" id="CHEBI:43474"/>
        <dbReference type="ChEBI" id="CHEBI:57720"/>
        <dbReference type="EC" id="2.4.2.1"/>
    </reaction>
    <physiologicalReaction direction="left-to-right" evidence="8">
        <dbReference type="Rhea" id="RHEA:27643"/>
    </physiologicalReaction>
</comment>
<keyword evidence="6" id="KW-0862">Zinc</keyword>
<dbReference type="EMBL" id="AAOW01000008">
    <property type="protein sequence ID" value="EAR61464.1"/>
    <property type="molecule type" value="Genomic_DNA"/>
</dbReference>
<dbReference type="GO" id="GO:0016787">
    <property type="term" value="F:hydrolase activity"/>
    <property type="evidence" value="ECO:0007669"/>
    <property type="project" value="UniProtKB-KW"/>
</dbReference>
<organism evidence="11 12">
    <name type="scientific">Neptuniibacter caesariensis</name>
    <dbReference type="NCBI Taxonomy" id="207954"/>
    <lineage>
        <taxon>Bacteria</taxon>
        <taxon>Pseudomonadati</taxon>
        <taxon>Pseudomonadota</taxon>
        <taxon>Gammaproteobacteria</taxon>
        <taxon>Oceanospirillales</taxon>
        <taxon>Oceanospirillaceae</taxon>
        <taxon>Neptuniibacter</taxon>
    </lineage>
</organism>
<evidence type="ECO:0000313" key="12">
    <source>
        <dbReference type="Proteomes" id="UP000002171"/>
    </source>
</evidence>